<dbReference type="EMBL" id="JAOPKB010000021">
    <property type="protein sequence ID" value="MCU4975610.1"/>
    <property type="molecule type" value="Genomic_DNA"/>
</dbReference>
<name>A0AAP3E068_9EURY</name>
<gene>
    <name evidence="3" type="ORF">OB955_23265</name>
    <name evidence="2" type="ORF">OB960_01200</name>
</gene>
<dbReference type="Proteomes" id="UP001321018">
    <property type="component" value="Unassembled WGS sequence"/>
</dbReference>
<feature type="compositionally biased region" description="Basic and acidic residues" evidence="1">
    <location>
        <begin position="67"/>
        <end position="86"/>
    </location>
</feature>
<dbReference type="Proteomes" id="UP001320972">
    <property type="component" value="Unassembled WGS sequence"/>
</dbReference>
<dbReference type="AlphaFoldDB" id="A0AAP3E068"/>
<protein>
    <submittedName>
        <fullName evidence="2">Uncharacterized protein</fullName>
    </submittedName>
</protein>
<accession>A0AAP3E068</accession>
<evidence type="ECO:0000256" key="1">
    <source>
        <dbReference type="SAM" id="MobiDB-lite"/>
    </source>
</evidence>
<feature type="region of interest" description="Disordered" evidence="1">
    <location>
        <begin position="66"/>
        <end position="86"/>
    </location>
</feature>
<reference evidence="2 4" key="1">
    <citation type="submission" date="2022-09" db="EMBL/GenBank/DDBJ databases">
        <title>Enrichment on poylsaccharides allowed isolation of novel metabolic and taxonomic groups of Haloarchaea.</title>
        <authorList>
            <person name="Sorokin D.Y."/>
            <person name="Elcheninov A.G."/>
            <person name="Khizhniak T.V."/>
            <person name="Kolganova T.V."/>
            <person name="Kublanov I.V."/>
        </authorList>
    </citation>
    <scope>NUCLEOTIDE SEQUENCE</scope>
    <source>
        <strain evidence="3 4">AArc-m2/3/4</strain>
        <strain evidence="2">AArc-xg1-1</strain>
    </source>
</reference>
<sequence>MSSTRSVWAELVARRRNALTVCLDARGKGTGRFGHPIGPGFQFRRRFEAGPRRTVDFAGELATTRVESADRSRATDARTLKSRADE</sequence>
<dbReference type="RefSeq" id="WP_338001874.1">
    <property type="nucleotide sequence ID" value="NZ_JAOPKA010000001.1"/>
</dbReference>
<dbReference type="EMBL" id="JAOPKA010000001">
    <property type="protein sequence ID" value="MCU4740018.1"/>
    <property type="molecule type" value="Genomic_DNA"/>
</dbReference>
<evidence type="ECO:0000313" key="3">
    <source>
        <dbReference type="EMBL" id="MCU4975610.1"/>
    </source>
</evidence>
<keyword evidence="4" id="KW-1185">Reference proteome</keyword>
<organism evidence="2 5">
    <name type="scientific">Natronoglomus mannanivorans</name>
    <dbReference type="NCBI Taxonomy" id="2979990"/>
    <lineage>
        <taxon>Archaea</taxon>
        <taxon>Methanobacteriati</taxon>
        <taxon>Methanobacteriota</taxon>
        <taxon>Stenosarchaea group</taxon>
        <taxon>Halobacteria</taxon>
        <taxon>Halobacteriales</taxon>
        <taxon>Natrialbaceae</taxon>
        <taxon>Natronoglomus</taxon>
    </lineage>
</organism>
<proteinExistence type="predicted"/>
<comment type="caution">
    <text evidence="2">The sequence shown here is derived from an EMBL/GenBank/DDBJ whole genome shotgun (WGS) entry which is preliminary data.</text>
</comment>
<evidence type="ECO:0000313" key="2">
    <source>
        <dbReference type="EMBL" id="MCU4740018.1"/>
    </source>
</evidence>
<evidence type="ECO:0000313" key="5">
    <source>
        <dbReference type="Proteomes" id="UP001321018"/>
    </source>
</evidence>
<evidence type="ECO:0000313" key="4">
    <source>
        <dbReference type="Proteomes" id="UP001320972"/>
    </source>
</evidence>